<proteinExistence type="predicted"/>
<dbReference type="Proteomes" id="UP000199320">
    <property type="component" value="Unassembled WGS sequence"/>
</dbReference>
<name>A0A1I0JLJ7_9EURY</name>
<sequence length="81" mass="9478">MSIRNQQSMGFDRKEIDDKILDVLTEGRNVPSNIADELDVTRQYVQQRLQLLEAADYVQNIGRGVYELIEDPREEETHNEE</sequence>
<reference evidence="2" key="1">
    <citation type="submission" date="2016-10" db="EMBL/GenBank/DDBJ databases">
        <authorList>
            <person name="Varghese N."/>
            <person name="Submissions S."/>
        </authorList>
    </citation>
    <scope>NUCLEOTIDE SEQUENCE [LARGE SCALE GENOMIC DNA]</scope>
    <source>
        <strain evidence="2">CDM_6</strain>
    </source>
</reference>
<accession>A0A1I0JLJ7</accession>
<evidence type="ECO:0008006" key="3">
    <source>
        <dbReference type="Google" id="ProtNLM"/>
    </source>
</evidence>
<protein>
    <recommendedName>
        <fullName evidence="3">Winged helix-turn-helix DNA-binding</fullName>
    </recommendedName>
</protein>
<keyword evidence="2" id="KW-1185">Reference proteome</keyword>
<dbReference type="EMBL" id="FOIC01000049">
    <property type="protein sequence ID" value="SEU11290.1"/>
    <property type="molecule type" value="Genomic_DNA"/>
</dbReference>
<organism evidence="1 2">
    <name type="scientific">Natrinema hispanicum</name>
    <dbReference type="NCBI Taxonomy" id="392421"/>
    <lineage>
        <taxon>Archaea</taxon>
        <taxon>Methanobacteriati</taxon>
        <taxon>Methanobacteriota</taxon>
        <taxon>Stenosarchaea group</taxon>
        <taxon>Halobacteria</taxon>
        <taxon>Halobacteriales</taxon>
        <taxon>Natrialbaceae</taxon>
        <taxon>Natrinema</taxon>
    </lineage>
</organism>
<dbReference type="AlphaFoldDB" id="A0A1I0JLJ7"/>
<dbReference type="Gene3D" id="1.10.10.10">
    <property type="entry name" value="Winged helix-like DNA-binding domain superfamily/Winged helix DNA-binding domain"/>
    <property type="match status" value="1"/>
</dbReference>
<dbReference type="RefSeq" id="WP_139246287.1">
    <property type="nucleotide sequence ID" value="NZ_FOIC01000049.1"/>
</dbReference>
<dbReference type="InterPro" id="IPR036390">
    <property type="entry name" value="WH_DNA-bd_sf"/>
</dbReference>
<dbReference type="SUPFAM" id="SSF46785">
    <property type="entry name" value="Winged helix' DNA-binding domain"/>
    <property type="match status" value="1"/>
</dbReference>
<gene>
    <name evidence="1" type="ORF">SAMN04488694_14914</name>
</gene>
<evidence type="ECO:0000313" key="1">
    <source>
        <dbReference type="EMBL" id="SEU11290.1"/>
    </source>
</evidence>
<dbReference type="InterPro" id="IPR036388">
    <property type="entry name" value="WH-like_DNA-bd_sf"/>
</dbReference>
<evidence type="ECO:0000313" key="2">
    <source>
        <dbReference type="Proteomes" id="UP000199320"/>
    </source>
</evidence>
<dbReference type="OrthoDB" id="275628at2157"/>